<dbReference type="AlphaFoldDB" id="A0A9P0CZ53"/>
<accession>A0A9P0CZ53</accession>
<dbReference type="InterPro" id="IPR029030">
    <property type="entry name" value="Caspase-like_dom_sf"/>
</dbReference>
<dbReference type="GO" id="GO:0004197">
    <property type="term" value="F:cysteine-type endopeptidase activity"/>
    <property type="evidence" value="ECO:0007669"/>
    <property type="project" value="InterPro"/>
</dbReference>
<dbReference type="OrthoDB" id="6114029at2759"/>
<dbReference type="Proteomes" id="UP001153636">
    <property type="component" value="Chromosome 3"/>
</dbReference>
<comment type="similarity">
    <text evidence="1 2">Belongs to the peptidase C14A family.</text>
</comment>
<evidence type="ECO:0000259" key="3">
    <source>
        <dbReference type="PROSITE" id="PS50207"/>
    </source>
</evidence>
<feature type="domain" description="Caspase family p10" evidence="3">
    <location>
        <begin position="226"/>
        <end position="317"/>
    </location>
</feature>
<dbReference type="Pfam" id="PF00656">
    <property type="entry name" value="Peptidase_C14"/>
    <property type="match status" value="1"/>
</dbReference>
<keyword evidence="6" id="KW-1185">Reference proteome</keyword>
<dbReference type="InterPro" id="IPR001309">
    <property type="entry name" value="Pept_C14_p20"/>
</dbReference>
<evidence type="ECO:0000256" key="2">
    <source>
        <dbReference type="RuleBase" id="RU003971"/>
    </source>
</evidence>
<evidence type="ECO:0000259" key="4">
    <source>
        <dbReference type="PROSITE" id="PS50208"/>
    </source>
</evidence>
<dbReference type="InterPro" id="IPR052039">
    <property type="entry name" value="Caspase-related_regulators"/>
</dbReference>
<dbReference type="SMART" id="SM00115">
    <property type="entry name" value="CASc"/>
    <property type="match status" value="1"/>
</dbReference>
<organism evidence="5 6">
    <name type="scientific">Psylliodes chrysocephalus</name>
    <dbReference type="NCBI Taxonomy" id="3402493"/>
    <lineage>
        <taxon>Eukaryota</taxon>
        <taxon>Metazoa</taxon>
        <taxon>Ecdysozoa</taxon>
        <taxon>Arthropoda</taxon>
        <taxon>Hexapoda</taxon>
        <taxon>Insecta</taxon>
        <taxon>Pterygota</taxon>
        <taxon>Neoptera</taxon>
        <taxon>Endopterygota</taxon>
        <taxon>Coleoptera</taxon>
        <taxon>Polyphaga</taxon>
        <taxon>Cucujiformia</taxon>
        <taxon>Chrysomeloidea</taxon>
        <taxon>Chrysomelidae</taxon>
        <taxon>Galerucinae</taxon>
        <taxon>Alticini</taxon>
        <taxon>Psylliodes</taxon>
    </lineage>
</organism>
<dbReference type="GO" id="GO:0006508">
    <property type="term" value="P:proteolysis"/>
    <property type="evidence" value="ECO:0007669"/>
    <property type="project" value="InterPro"/>
</dbReference>
<dbReference type="PROSITE" id="PS50208">
    <property type="entry name" value="CASPASE_P20"/>
    <property type="match status" value="1"/>
</dbReference>
<feature type="domain" description="Caspase family p20" evidence="4">
    <location>
        <begin position="68"/>
        <end position="194"/>
    </location>
</feature>
<dbReference type="PANTHER" id="PTHR22576:SF41">
    <property type="entry name" value="CASPASE 14, APOPTOSIS-RELATED CYSTEINE PEPTIDASE"/>
    <property type="match status" value="1"/>
</dbReference>
<dbReference type="InterPro" id="IPR011600">
    <property type="entry name" value="Pept_C14_caspase"/>
</dbReference>
<evidence type="ECO:0000313" key="6">
    <source>
        <dbReference type="Proteomes" id="UP001153636"/>
    </source>
</evidence>
<evidence type="ECO:0000256" key="1">
    <source>
        <dbReference type="ARBA" id="ARBA00010134"/>
    </source>
</evidence>
<dbReference type="InterPro" id="IPR015917">
    <property type="entry name" value="Pept_C14A"/>
</dbReference>
<sequence length="355" mass="41195">MTTQTDAVLFRVQTLKTPSPSSVVPATSQQRQFNFEKETTPIQAEKRFVERRNLRTDDVFEYKRNGDDPGLILIFNQETYEDETLGTRKGSRRDVNEIAVCFQRLGFNIDEHHHIMTDFKTAQIKETLKNVAARDLSKYNCLIVFFLSHGEEFNQIHTNDDLIRADQFWTEFKNNKGLANKPKMFVFQACKGDNYSTTGIQKTPSSSTSSVIAPSQTFNTNFLYPDLLIVYSSVEGNSSFRNSLTGSWFIQELCKNFSVYGKRDDVISLIIRTTKCVCGNYYHSINISEEPYKINNVNQKQMPFFVSTLKKKFYLNRNKDRDLLIRIAESNKEILKNLEQIKKQQKTLLDRLKMN</sequence>
<name>A0A9P0CZ53_9CUCU</name>
<evidence type="ECO:0000313" key="5">
    <source>
        <dbReference type="EMBL" id="CAH1108430.1"/>
    </source>
</evidence>
<dbReference type="Gene3D" id="3.40.50.1460">
    <property type="match status" value="1"/>
</dbReference>
<gene>
    <name evidence="5" type="ORF">PSYICH_LOCUS9280</name>
</gene>
<dbReference type="InterPro" id="IPR002138">
    <property type="entry name" value="Pept_C14_p10"/>
</dbReference>
<evidence type="ECO:0008006" key="7">
    <source>
        <dbReference type="Google" id="ProtNLM"/>
    </source>
</evidence>
<dbReference type="SUPFAM" id="SSF52129">
    <property type="entry name" value="Caspase-like"/>
    <property type="match status" value="1"/>
</dbReference>
<dbReference type="PROSITE" id="PS50207">
    <property type="entry name" value="CASPASE_P10"/>
    <property type="match status" value="1"/>
</dbReference>
<dbReference type="PRINTS" id="PR00376">
    <property type="entry name" value="IL1BCENZYME"/>
</dbReference>
<protein>
    <recommendedName>
        <fullName evidence="7">Caspase-3</fullName>
    </recommendedName>
</protein>
<proteinExistence type="inferred from homology"/>
<dbReference type="EMBL" id="OV651815">
    <property type="protein sequence ID" value="CAH1108430.1"/>
    <property type="molecule type" value="Genomic_DNA"/>
</dbReference>
<reference evidence="5" key="1">
    <citation type="submission" date="2022-01" db="EMBL/GenBank/DDBJ databases">
        <authorList>
            <person name="King R."/>
        </authorList>
    </citation>
    <scope>NUCLEOTIDE SEQUENCE</scope>
</reference>
<dbReference type="PANTHER" id="PTHR22576">
    <property type="entry name" value="MUCOSA ASSOCIATED LYMPHOID TISSUE LYMPHOMA TRANSLOCATION PROTEIN 1/PARACASPASE"/>
    <property type="match status" value="1"/>
</dbReference>